<accession>A0AAV0AGC9</accession>
<comment type="caution">
    <text evidence="1">The sequence shown here is derived from an EMBL/GenBank/DDBJ whole genome shotgun (WGS) entry which is preliminary data.</text>
</comment>
<sequence>MTDPSSVPLTYDFDSLTYLILTLRGDRSANQLPESDPLTLSRFYGTQGQIRLPIKSRAIRSKLSDQRDHLKLTFRGTVGELMDELVFELDLSSRDLQSIVSNGGGLKTELEGQLMDEIRSMVLDGLNERLRRDGSLEGLPDGSISLDQISYLQRPVRRAKRMFEG</sequence>
<dbReference type="AlphaFoldDB" id="A0AAV0AGC9"/>
<dbReference type="Proteomes" id="UP001153365">
    <property type="component" value="Unassembled WGS sequence"/>
</dbReference>
<evidence type="ECO:0000313" key="2">
    <source>
        <dbReference type="Proteomes" id="UP001153365"/>
    </source>
</evidence>
<evidence type="ECO:0000313" key="1">
    <source>
        <dbReference type="EMBL" id="CAH7666188.1"/>
    </source>
</evidence>
<organism evidence="1 2">
    <name type="scientific">Phakopsora pachyrhizi</name>
    <name type="common">Asian soybean rust disease fungus</name>
    <dbReference type="NCBI Taxonomy" id="170000"/>
    <lineage>
        <taxon>Eukaryota</taxon>
        <taxon>Fungi</taxon>
        <taxon>Dikarya</taxon>
        <taxon>Basidiomycota</taxon>
        <taxon>Pucciniomycotina</taxon>
        <taxon>Pucciniomycetes</taxon>
        <taxon>Pucciniales</taxon>
        <taxon>Phakopsoraceae</taxon>
        <taxon>Phakopsora</taxon>
    </lineage>
</organism>
<protein>
    <submittedName>
        <fullName evidence="1">Expressed protein</fullName>
    </submittedName>
</protein>
<proteinExistence type="predicted"/>
<name>A0AAV0AGC9_PHAPC</name>
<reference evidence="1" key="1">
    <citation type="submission" date="2022-06" db="EMBL/GenBank/DDBJ databases">
        <authorList>
            <consortium name="SYNGENTA / RWTH Aachen University"/>
        </authorList>
    </citation>
    <scope>NUCLEOTIDE SEQUENCE</scope>
</reference>
<dbReference type="EMBL" id="CALTRL010000073">
    <property type="protein sequence ID" value="CAH7666188.1"/>
    <property type="molecule type" value="Genomic_DNA"/>
</dbReference>
<keyword evidence="2" id="KW-1185">Reference proteome</keyword>
<gene>
    <name evidence="1" type="ORF">PPACK8108_LOCUS524</name>
</gene>